<dbReference type="InterPro" id="IPR035956">
    <property type="entry name" value="RimP_N_sf"/>
</dbReference>
<dbReference type="Gene3D" id="3.30.300.70">
    <property type="entry name" value="RimP-like superfamily, N-terminal"/>
    <property type="match status" value="1"/>
</dbReference>
<dbReference type="PANTHER" id="PTHR33867:SF1">
    <property type="entry name" value="RIBOSOME MATURATION FACTOR RIMP"/>
    <property type="match status" value="1"/>
</dbReference>
<gene>
    <name evidence="3" type="primary">rimP</name>
    <name evidence="6" type="ORF">NIES80_05220</name>
</gene>
<proteinExistence type="inferred from homology"/>
<comment type="subcellular location">
    <subcellularLocation>
        <location evidence="3">Cytoplasm</location>
    </subcellularLocation>
</comment>
<reference evidence="7" key="1">
    <citation type="submission" date="2019-02" db="EMBL/GenBank/DDBJ databases">
        <title>Draft genome sequence of Dolichospermum planctonicum NIES-80.</title>
        <authorList>
            <person name="Yamaguchi H."/>
            <person name="Suzuki S."/>
            <person name="Kawachi M."/>
        </authorList>
    </citation>
    <scope>NUCLEOTIDE SEQUENCE [LARGE SCALE GENOMIC DNA]</scope>
    <source>
        <strain evidence="7">NIES-80</strain>
    </source>
</reference>
<dbReference type="EMBL" id="BJCF01000003">
    <property type="protein sequence ID" value="GCL40833.1"/>
    <property type="molecule type" value="Genomic_DNA"/>
</dbReference>
<dbReference type="SUPFAM" id="SSF75420">
    <property type="entry name" value="YhbC-like, N-terminal domain"/>
    <property type="match status" value="1"/>
</dbReference>
<keyword evidence="1 3" id="KW-0963">Cytoplasm</keyword>
<evidence type="ECO:0000313" key="6">
    <source>
        <dbReference type="EMBL" id="GCL40833.1"/>
    </source>
</evidence>
<dbReference type="SUPFAM" id="SSF74942">
    <property type="entry name" value="YhbC-like, C-terminal domain"/>
    <property type="match status" value="1"/>
</dbReference>
<dbReference type="PANTHER" id="PTHR33867">
    <property type="entry name" value="RIBOSOME MATURATION FACTOR RIMP"/>
    <property type="match status" value="1"/>
</dbReference>
<dbReference type="InterPro" id="IPR028998">
    <property type="entry name" value="RimP_C"/>
</dbReference>
<dbReference type="GO" id="GO:0006412">
    <property type="term" value="P:translation"/>
    <property type="evidence" value="ECO:0007669"/>
    <property type="project" value="TreeGrafter"/>
</dbReference>
<dbReference type="NCBIfam" id="NF000935">
    <property type="entry name" value="PRK00092.3-3"/>
    <property type="match status" value="1"/>
</dbReference>
<evidence type="ECO:0000256" key="3">
    <source>
        <dbReference type="HAMAP-Rule" id="MF_01077"/>
    </source>
</evidence>
<feature type="domain" description="Ribosome maturation factor RimP C-terminal" evidence="5">
    <location>
        <begin position="116"/>
        <end position="177"/>
    </location>
</feature>
<keyword evidence="2 3" id="KW-0690">Ribosome biogenesis</keyword>
<dbReference type="InterPro" id="IPR036847">
    <property type="entry name" value="RimP_C_sf"/>
</dbReference>
<dbReference type="InterPro" id="IPR003728">
    <property type="entry name" value="Ribosome_maturation_RimP"/>
</dbReference>
<dbReference type="CDD" id="cd01734">
    <property type="entry name" value="YlxS_C"/>
    <property type="match status" value="1"/>
</dbReference>
<accession>A0A480AAT0</accession>
<dbReference type="Proteomes" id="UP000299367">
    <property type="component" value="Unassembled WGS sequence"/>
</dbReference>
<sequence>MECVTRLLGRYPYRRKWVEAHFFLLNSLMTHPLIPQIIDLATPVATELGLEIVNVVFHTNQSPPILRVDIFNPLQDIGLDDCERMSRALEASLDATEIIPDAYILEVSSPGISRQLVTDREFISFKGFPVIISTSPPYEQKQEWIGLLIRRDETTVYLNQKGRVVEIPRDLITRVQIDERR</sequence>
<dbReference type="GO" id="GO:0005829">
    <property type="term" value="C:cytosol"/>
    <property type="evidence" value="ECO:0007669"/>
    <property type="project" value="TreeGrafter"/>
</dbReference>
<dbReference type="Pfam" id="PF17384">
    <property type="entry name" value="DUF150_C"/>
    <property type="match status" value="1"/>
</dbReference>
<evidence type="ECO:0000313" key="7">
    <source>
        <dbReference type="Proteomes" id="UP000299367"/>
    </source>
</evidence>
<comment type="caution">
    <text evidence="6">The sequence shown here is derived from an EMBL/GenBank/DDBJ whole genome shotgun (WGS) entry which is preliminary data.</text>
</comment>
<comment type="similarity">
    <text evidence="3">Belongs to the RimP family.</text>
</comment>
<dbReference type="HAMAP" id="MF_01077">
    <property type="entry name" value="RimP"/>
    <property type="match status" value="1"/>
</dbReference>
<evidence type="ECO:0000256" key="1">
    <source>
        <dbReference type="ARBA" id="ARBA00022490"/>
    </source>
</evidence>
<protein>
    <recommendedName>
        <fullName evidence="3">Ribosome maturation factor RimP</fullName>
    </recommendedName>
</protein>
<evidence type="ECO:0000259" key="5">
    <source>
        <dbReference type="Pfam" id="PF17384"/>
    </source>
</evidence>
<dbReference type="AlphaFoldDB" id="A0A480AAT0"/>
<evidence type="ECO:0000259" key="4">
    <source>
        <dbReference type="Pfam" id="PF02576"/>
    </source>
</evidence>
<feature type="domain" description="Ribosome maturation factor RimP N-terminal" evidence="4">
    <location>
        <begin position="41"/>
        <end position="112"/>
    </location>
</feature>
<comment type="function">
    <text evidence="3">Required for maturation of 30S ribosomal subunits.</text>
</comment>
<dbReference type="Pfam" id="PF02576">
    <property type="entry name" value="RimP_N"/>
    <property type="match status" value="1"/>
</dbReference>
<name>A0A480AAT0_9CYAN</name>
<dbReference type="GO" id="GO:0000028">
    <property type="term" value="P:ribosomal small subunit assembly"/>
    <property type="evidence" value="ECO:0007669"/>
    <property type="project" value="TreeGrafter"/>
</dbReference>
<dbReference type="InterPro" id="IPR028989">
    <property type="entry name" value="RimP_N"/>
</dbReference>
<organism evidence="6 7">
    <name type="scientific">Dolichospermum planctonicum</name>
    <dbReference type="NCBI Taxonomy" id="136072"/>
    <lineage>
        <taxon>Bacteria</taxon>
        <taxon>Bacillati</taxon>
        <taxon>Cyanobacteriota</taxon>
        <taxon>Cyanophyceae</taxon>
        <taxon>Nostocales</taxon>
        <taxon>Aphanizomenonaceae</taxon>
        <taxon>Dolichospermum</taxon>
    </lineage>
</organism>
<evidence type="ECO:0000256" key="2">
    <source>
        <dbReference type="ARBA" id="ARBA00022517"/>
    </source>
</evidence>